<reference evidence="1" key="1">
    <citation type="submission" date="2024-05" db="EMBL/GenBank/DDBJ databases">
        <authorList>
            <person name="Guo T.T."/>
            <person name="Zhang Y."/>
            <person name="Kong J."/>
        </authorList>
    </citation>
    <scope>NUCLEOTIDE SEQUENCE</scope>
</reference>
<gene>
    <name evidence="1" type="ORF">G200048</name>
</gene>
<evidence type="ECO:0008006" key="2">
    <source>
        <dbReference type="Google" id="ProtNLM"/>
    </source>
</evidence>
<dbReference type="EMBL" id="PP779550">
    <property type="protein sequence ID" value="XBS49022.1"/>
    <property type="molecule type" value="Genomic_DNA"/>
</dbReference>
<organism evidence="1">
    <name type="scientific">Lactobacillus phage G2-Guo</name>
    <dbReference type="NCBI Taxonomy" id="3155564"/>
    <lineage>
        <taxon>Viruses</taxon>
    </lineage>
</organism>
<protein>
    <recommendedName>
        <fullName evidence="2">Major tail protein</fullName>
    </recommendedName>
</protein>
<evidence type="ECO:0000313" key="1">
    <source>
        <dbReference type="EMBL" id="XBS49022.1"/>
    </source>
</evidence>
<name>A0AAU7PHF5_9VIRU</name>
<accession>A0AAU7PHF5</accession>
<proteinExistence type="predicted"/>
<sequence length="155" mass="16520">MEINVTSINQAFGQDEQTNQIIVALNGNSTDGSGDYLSSSVNVTSKELPEGTSFDDVLDSEIETLARKKLAAYAAGAMQIRVSSINRNYDQQTNEIANVVVSLLGSVTDGSNDYINYHTTITKEDLPPDKTFATMTAGALKALAKAKLVAVTKVA</sequence>